<evidence type="ECO:0000313" key="4">
    <source>
        <dbReference type="Proteomes" id="UP000276864"/>
    </source>
</evidence>
<name>A0A3M7AGM0_HORWE</name>
<dbReference type="CDD" id="cd10568">
    <property type="entry name" value="SWIB_like"/>
    <property type="match status" value="1"/>
</dbReference>
<reference evidence="3 4" key="1">
    <citation type="journal article" date="2018" name="BMC Genomics">
        <title>Genomic evidence for intraspecific hybridization in a clonal and extremely halotolerant yeast.</title>
        <authorList>
            <person name="Gostincar C."/>
            <person name="Stajich J.E."/>
            <person name="Zupancic J."/>
            <person name="Zalar P."/>
            <person name="Gunde-Cimerman N."/>
        </authorList>
    </citation>
    <scope>NUCLEOTIDE SEQUENCE [LARGE SCALE GENOMIC DNA]</scope>
    <source>
        <strain evidence="3 4">EXF-6651</strain>
    </source>
</reference>
<proteinExistence type="predicted"/>
<dbReference type="SUPFAM" id="SSF47592">
    <property type="entry name" value="SWIB/MDM2 domain"/>
    <property type="match status" value="1"/>
</dbReference>
<dbReference type="VEuPathDB" id="FungiDB:BTJ68_09281"/>
<comment type="caution">
    <text evidence="3">The sequence shown here is derived from an EMBL/GenBank/DDBJ whole genome shotgun (WGS) entry which is preliminary data.</text>
</comment>
<dbReference type="Pfam" id="PF02201">
    <property type="entry name" value="SWIB"/>
    <property type="match status" value="1"/>
</dbReference>
<sequence length="574" mass="65096">MQNSRSFPQASAAQRSPHPTQARRGPDQPPRALRTYRPRHSREARVTQPAHCTSPTATTTIVIRTMSAAGHKRKISFADLERTYRAAGPMVPPPPHANQGQPTLTPGQLQAQRLEEIRRADAARRISRKPTDRELSTEELSGVIVGDGVERYNKLRDVERRLDGVMMRKRLDVSDNLQRRYARREGILRVWISNTAEGQPWQVMEEGGSGMGEDNTFEIGENSQATFRVKVEGRLLDEAAEQEKDAEGEKDKPSEEAKQDGAEKQEQAKKPQQRPRFSHFFKGITIDFSRNPQLQPDGYSAIEWQKPTPGPQNSSYDPNSSEVSFDSLEFERKTDENINVTIKLVREEKSERFRLSPLLAEILDQEEEDRAGAVQGIWDYCRAKGLQEDEDRRGIVCDDNLKRLFGQEKVYFPYVPDLLHPHLHPLPPVQLDYTIRVDKSYIQGDASTNLPPSAPTVYDIRVPLPNPLVSQLTRFHTSKSHPTTLQQIVKTDDDLALLVQKIQHTNAKRKFYDNLARDPTNFVKRWISSQQRDLEVILAEATRGGDEGANSEEWRKGGEEGVWGSTMAKESVGL</sequence>
<protein>
    <recommendedName>
        <fullName evidence="2">DM2 domain-containing protein</fullName>
    </recommendedName>
</protein>
<dbReference type="EMBL" id="QWIM01001377">
    <property type="protein sequence ID" value="RMY26661.1"/>
    <property type="molecule type" value="Genomic_DNA"/>
</dbReference>
<dbReference type="SMART" id="SM00151">
    <property type="entry name" value="SWIB"/>
    <property type="match status" value="1"/>
</dbReference>
<feature type="non-terminal residue" evidence="3">
    <location>
        <position position="574"/>
    </location>
</feature>
<dbReference type="Gene3D" id="1.10.245.10">
    <property type="entry name" value="SWIB/MDM2 domain"/>
    <property type="match status" value="1"/>
</dbReference>
<dbReference type="InterPro" id="IPR036885">
    <property type="entry name" value="SWIB_MDM2_dom_sf"/>
</dbReference>
<evidence type="ECO:0000259" key="2">
    <source>
        <dbReference type="PROSITE" id="PS51925"/>
    </source>
</evidence>
<evidence type="ECO:0000256" key="1">
    <source>
        <dbReference type="SAM" id="MobiDB-lite"/>
    </source>
</evidence>
<accession>A0A3M7AGM0</accession>
<feature type="region of interest" description="Disordered" evidence="1">
    <location>
        <begin position="1"/>
        <end position="55"/>
    </location>
</feature>
<dbReference type="PROSITE" id="PS51925">
    <property type="entry name" value="SWIB_MDM2"/>
    <property type="match status" value="1"/>
</dbReference>
<evidence type="ECO:0000313" key="3">
    <source>
        <dbReference type="EMBL" id="RMY26661.1"/>
    </source>
</evidence>
<feature type="region of interest" description="Disordered" evidence="1">
    <location>
        <begin position="289"/>
        <end position="322"/>
    </location>
</feature>
<organism evidence="3 4">
    <name type="scientific">Hortaea werneckii</name>
    <name type="common">Black yeast</name>
    <name type="synonym">Cladosporium werneckii</name>
    <dbReference type="NCBI Taxonomy" id="91943"/>
    <lineage>
        <taxon>Eukaryota</taxon>
        <taxon>Fungi</taxon>
        <taxon>Dikarya</taxon>
        <taxon>Ascomycota</taxon>
        <taxon>Pezizomycotina</taxon>
        <taxon>Dothideomycetes</taxon>
        <taxon>Dothideomycetidae</taxon>
        <taxon>Mycosphaerellales</taxon>
        <taxon>Teratosphaeriaceae</taxon>
        <taxon>Hortaea</taxon>
    </lineage>
</organism>
<gene>
    <name evidence="3" type="ORF">D0866_10705</name>
</gene>
<dbReference type="InterPro" id="IPR003121">
    <property type="entry name" value="SWIB_MDM2_domain"/>
</dbReference>
<feature type="compositionally biased region" description="Polar residues" evidence="1">
    <location>
        <begin position="311"/>
        <end position="322"/>
    </location>
</feature>
<dbReference type="InterPro" id="IPR019835">
    <property type="entry name" value="SWIB_domain"/>
</dbReference>
<dbReference type="AlphaFoldDB" id="A0A3M7AGM0"/>
<feature type="compositionally biased region" description="Basic and acidic residues" evidence="1">
    <location>
        <begin position="240"/>
        <end position="269"/>
    </location>
</feature>
<dbReference type="Proteomes" id="UP000276864">
    <property type="component" value="Unassembled WGS sequence"/>
</dbReference>
<feature type="domain" description="DM2" evidence="2">
    <location>
        <begin position="348"/>
        <end position="425"/>
    </location>
</feature>
<dbReference type="PANTHER" id="PTHR13844">
    <property type="entry name" value="SWI/SNF-RELATED MATRIX-ASSOCIATED ACTIN-DEPENDENT REGULATOR OF CHROMATIN SUBFAMILY D"/>
    <property type="match status" value="1"/>
</dbReference>
<feature type="compositionally biased region" description="Polar residues" evidence="1">
    <location>
        <begin position="1"/>
        <end position="19"/>
    </location>
</feature>
<feature type="region of interest" description="Disordered" evidence="1">
    <location>
        <begin position="240"/>
        <end position="276"/>
    </location>
</feature>